<feature type="compositionally biased region" description="Basic and acidic residues" evidence="1">
    <location>
        <begin position="233"/>
        <end position="282"/>
    </location>
</feature>
<dbReference type="InterPro" id="IPR002071">
    <property type="entry name" value="Thermonucl_AS"/>
</dbReference>
<sequence length="330" mass="34904">MVANFIGGALVVAAVGGIAMVALADEPSPPVISVERVIDGDTIEVRTDGQVEKIRLLNIDAPETDECLSAEATEHLARLLPAGTTVTLEHDVERTDRYGRVLAGVVKADGTLVNAEVARAGLAAAITVGRNARFYPEVNAALSEAVAAERGLHSGEIDCTLPAQVKAVTTAAAAPAPAATAAPAEWTLAADKAKSALLRADALVRPRGIVWTVLSAAQQSKLRELVASTRSTLDQREKDFRSGAAAAEKREAEAAEERRRAEVAAEEQRQRAAAEEQRRRDAAAQAQAQAQVQQQRTQSAPQQPADPYPGYNGPRCYAPGGKTWTPCPQR</sequence>
<evidence type="ECO:0000259" key="2">
    <source>
        <dbReference type="PROSITE" id="PS50830"/>
    </source>
</evidence>
<dbReference type="STRING" id="200378.SAMN05216553_10278"/>
<gene>
    <name evidence="3" type="ORF">SAMN05216553_10278</name>
</gene>
<dbReference type="GO" id="GO:0003676">
    <property type="term" value="F:nucleic acid binding"/>
    <property type="evidence" value="ECO:0007669"/>
    <property type="project" value="InterPro"/>
</dbReference>
<dbReference type="Gene3D" id="2.40.50.90">
    <property type="match status" value="1"/>
</dbReference>
<organism evidence="3 4">
    <name type="scientific">Lentzea fradiae</name>
    <dbReference type="NCBI Taxonomy" id="200378"/>
    <lineage>
        <taxon>Bacteria</taxon>
        <taxon>Bacillati</taxon>
        <taxon>Actinomycetota</taxon>
        <taxon>Actinomycetes</taxon>
        <taxon>Pseudonocardiales</taxon>
        <taxon>Pseudonocardiaceae</taxon>
        <taxon>Lentzea</taxon>
    </lineage>
</organism>
<reference evidence="4" key="1">
    <citation type="submission" date="2016-10" db="EMBL/GenBank/DDBJ databases">
        <authorList>
            <person name="Varghese N."/>
            <person name="Submissions S."/>
        </authorList>
    </citation>
    <scope>NUCLEOTIDE SEQUENCE [LARGE SCALE GENOMIC DNA]</scope>
    <source>
        <strain evidence="4">CGMCC 4.3506</strain>
    </source>
</reference>
<feature type="region of interest" description="Disordered" evidence="1">
    <location>
        <begin position="229"/>
        <end position="330"/>
    </location>
</feature>
<feature type="compositionally biased region" description="Low complexity" evidence="1">
    <location>
        <begin position="283"/>
        <end position="296"/>
    </location>
</feature>
<dbReference type="AlphaFoldDB" id="A0A1G7M369"/>
<dbReference type="PROSITE" id="PS50830">
    <property type="entry name" value="TNASE_3"/>
    <property type="match status" value="1"/>
</dbReference>
<feature type="domain" description="TNase-like" evidence="2">
    <location>
        <begin position="28"/>
        <end position="155"/>
    </location>
</feature>
<dbReference type="InterPro" id="IPR016071">
    <property type="entry name" value="Staphylococal_nuclease_OB-fold"/>
</dbReference>
<evidence type="ECO:0000313" key="3">
    <source>
        <dbReference type="EMBL" id="SDF56197.1"/>
    </source>
</evidence>
<name>A0A1G7M369_9PSEU</name>
<dbReference type="PROSITE" id="PS01123">
    <property type="entry name" value="TNASE_1"/>
    <property type="match status" value="1"/>
</dbReference>
<dbReference type="RefSeq" id="WP_090045915.1">
    <property type="nucleotide sequence ID" value="NZ_FNCC01000002.1"/>
</dbReference>
<protein>
    <submittedName>
        <fullName evidence="3">Micrococcal nuclease</fullName>
    </submittedName>
</protein>
<evidence type="ECO:0000256" key="1">
    <source>
        <dbReference type="SAM" id="MobiDB-lite"/>
    </source>
</evidence>
<dbReference type="SUPFAM" id="SSF50199">
    <property type="entry name" value="Staphylococcal nuclease"/>
    <property type="match status" value="1"/>
</dbReference>
<dbReference type="GO" id="GO:0004518">
    <property type="term" value="F:nuclease activity"/>
    <property type="evidence" value="ECO:0007669"/>
    <property type="project" value="InterPro"/>
</dbReference>
<proteinExistence type="predicted"/>
<dbReference type="Pfam" id="PF00565">
    <property type="entry name" value="SNase"/>
    <property type="match status" value="1"/>
</dbReference>
<keyword evidence="4" id="KW-1185">Reference proteome</keyword>
<evidence type="ECO:0000313" key="4">
    <source>
        <dbReference type="Proteomes" id="UP000199623"/>
    </source>
</evidence>
<accession>A0A1G7M369</accession>
<dbReference type="OrthoDB" id="5241375at2"/>
<dbReference type="SMART" id="SM00318">
    <property type="entry name" value="SNc"/>
    <property type="match status" value="1"/>
</dbReference>
<dbReference type="InterPro" id="IPR035437">
    <property type="entry name" value="SNase_OB-fold_sf"/>
</dbReference>
<dbReference type="Proteomes" id="UP000199623">
    <property type="component" value="Unassembled WGS sequence"/>
</dbReference>
<dbReference type="EMBL" id="FNCC01000002">
    <property type="protein sequence ID" value="SDF56197.1"/>
    <property type="molecule type" value="Genomic_DNA"/>
</dbReference>